<dbReference type="GO" id="GO:0007188">
    <property type="term" value="P:adenylate cyclase-modulating G protein-coupled receptor signaling pathway"/>
    <property type="evidence" value="ECO:0007669"/>
    <property type="project" value="TreeGrafter"/>
</dbReference>
<feature type="transmembrane region" description="Helical" evidence="6">
    <location>
        <begin position="32"/>
        <end position="53"/>
    </location>
</feature>
<name>A0AAV4A8N7_9GAST</name>
<keyword evidence="3 6" id="KW-1133">Transmembrane helix</keyword>
<proteinExistence type="predicted"/>
<dbReference type="GO" id="GO:0007166">
    <property type="term" value="P:cell surface receptor signaling pathway"/>
    <property type="evidence" value="ECO:0007669"/>
    <property type="project" value="InterPro"/>
</dbReference>
<comment type="subcellular location">
    <subcellularLocation>
        <location evidence="1">Membrane</location>
        <topology evidence="1">Multi-pass membrane protein</topology>
    </subcellularLocation>
</comment>
<evidence type="ECO:0000256" key="4">
    <source>
        <dbReference type="ARBA" id="ARBA00023136"/>
    </source>
</evidence>
<evidence type="ECO:0000256" key="1">
    <source>
        <dbReference type="ARBA" id="ARBA00004141"/>
    </source>
</evidence>
<reference evidence="8 9" key="1">
    <citation type="journal article" date="2021" name="Elife">
        <title>Chloroplast acquisition without the gene transfer in kleptoplastic sea slugs, Plakobranchus ocellatus.</title>
        <authorList>
            <person name="Maeda T."/>
            <person name="Takahashi S."/>
            <person name="Yoshida T."/>
            <person name="Shimamura S."/>
            <person name="Takaki Y."/>
            <person name="Nagai Y."/>
            <person name="Toyoda A."/>
            <person name="Suzuki Y."/>
            <person name="Arimoto A."/>
            <person name="Ishii H."/>
            <person name="Satoh N."/>
            <person name="Nishiyama T."/>
            <person name="Hasebe M."/>
            <person name="Maruyama T."/>
            <person name="Minagawa J."/>
            <person name="Obokata J."/>
            <person name="Shigenobu S."/>
        </authorList>
    </citation>
    <scope>NUCLEOTIDE SEQUENCE [LARGE SCALE GENOMIC DNA]</scope>
</reference>
<keyword evidence="4 6" id="KW-0472">Membrane</keyword>
<sequence>MVLIPLCGLTYIVFYVAVPSSPGDSDFEVTYLYLEMAYNSFQGFIIALLFCFLNEDVHKEIKRAWHSLVNRRQQMYTRNRSWPEQWKQQTRPTAASYCKHLKDQQQQKQQDDQSQRQQFQQLQHKQMLYNNIDQHNTNASDRLSSQELVDLPYIDS</sequence>
<organism evidence="8 9">
    <name type="scientific">Plakobranchus ocellatus</name>
    <dbReference type="NCBI Taxonomy" id="259542"/>
    <lineage>
        <taxon>Eukaryota</taxon>
        <taxon>Metazoa</taxon>
        <taxon>Spiralia</taxon>
        <taxon>Lophotrochozoa</taxon>
        <taxon>Mollusca</taxon>
        <taxon>Gastropoda</taxon>
        <taxon>Heterobranchia</taxon>
        <taxon>Euthyneura</taxon>
        <taxon>Panpulmonata</taxon>
        <taxon>Sacoglossa</taxon>
        <taxon>Placobranchoidea</taxon>
        <taxon>Plakobranchidae</taxon>
        <taxon>Plakobranchus</taxon>
    </lineage>
</organism>
<keyword evidence="9" id="KW-1185">Reference proteome</keyword>
<dbReference type="PROSITE" id="PS50261">
    <property type="entry name" value="G_PROTEIN_RECEP_F2_4"/>
    <property type="match status" value="1"/>
</dbReference>
<dbReference type="AlphaFoldDB" id="A0AAV4A8N7"/>
<dbReference type="InterPro" id="IPR017983">
    <property type="entry name" value="GPCR_2_secretin-like_CS"/>
</dbReference>
<dbReference type="GO" id="GO:0008528">
    <property type="term" value="F:G protein-coupled peptide receptor activity"/>
    <property type="evidence" value="ECO:0007669"/>
    <property type="project" value="TreeGrafter"/>
</dbReference>
<evidence type="ECO:0000256" key="5">
    <source>
        <dbReference type="SAM" id="MobiDB-lite"/>
    </source>
</evidence>
<dbReference type="PANTHER" id="PTHR45620">
    <property type="entry name" value="PDF RECEPTOR-LIKE PROTEIN-RELATED"/>
    <property type="match status" value="1"/>
</dbReference>
<comment type="caution">
    <text evidence="8">The sequence shown here is derived from an EMBL/GenBank/DDBJ whole genome shotgun (WGS) entry which is preliminary data.</text>
</comment>
<dbReference type="InterPro" id="IPR017981">
    <property type="entry name" value="GPCR_2-like_7TM"/>
</dbReference>
<evidence type="ECO:0000256" key="6">
    <source>
        <dbReference type="SAM" id="Phobius"/>
    </source>
</evidence>
<accession>A0AAV4A8N7</accession>
<dbReference type="EMBL" id="BLXT01003611">
    <property type="protein sequence ID" value="GFO02579.1"/>
    <property type="molecule type" value="Genomic_DNA"/>
</dbReference>
<dbReference type="GO" id="GO:0017046">
    <property type="term" value="F:peptide hormone binding"/>
    <property type="evidence" value="ECO:0007669"/>
    <property type="project" value="TreeGrafter"/>
</dbReference>
<feature type="region of interest" description="Disordered" evidence="5">
    <location>
        <begin position="98"/>
        <end position="120"/>
    </location>
</feature>
<evidence type="ECO:0000256" key="2">
    <source>
        <dbReference type="ARBA" id="ARBA00022692"/>
    </source>
</evidence>
<evidence type="ECO:0000256" key="3">
    <source>
        <dbReference type="ARBA" id="ARBA00022989"/>
    </source>
</evidence>
<dbReference type="Proteomes" id="UP000735302">
    <property type="component" value="Unassembled WGS sequence"/>
</dbReference>
<dbReference type="InterPro" id="IPR050332">
    <property type="entry name" value="GPCR_2"/>
</dbReference>
<dbReference type="PANTHER" id="PTHR45620:SF1">
    <property type="entry name" value="G-PROTEIN COUPLED RECEPTORS FAMILY 2 PROFILE 2 DOMAIN-CONTAINING PROTEIN"/>
    <property type="match status" value="1"/>
</dbReference>
<evidence type="ECO:0000259" key="7">
    <source>
        <dbReference type="PROSITE" id="PS50261"/>
    </source>
</evidence>
<dbReference type="GO" id="GO:0005886">
    <property type="term" value="C:plasma membrane"/>
    <property type="evidence" value="ECO:0007669"/>
    <property type="project" value="TreeGrafter"/>
</dbReference>
<feature type="domain" description="G-protein coupled receptors family 2 profile 2" evidence="7">
    <location>
        <begin position="1"/>
        <end position="54"/>
    </location>
</feature>
<dbReference type="Gene3D" id="1.20.1070.10">
    <property type="entry name" value="Rhodopsin 7-helix transmembrane proteins"/>
    <property type="match status" value="1"/>
</dbReference>
<feature type="compositionally biased region" description="Basic and acidic residues" evidence="5">
    <location>
        <begin position="100"/>
        <end position="114"/>
    </location>
</feature>
<keyword evidence="2 6" id="KW-0812">Transmembrane</keyword>
<evidence type="ECO:0000313" key="9">
    <source>
        <dbReference type="Proteomes" id="UP000735302"/>
    </source>
</evidence>
<dbReference type="PROSITE" id="PS00650">
    <property type="entry name" value="G_PROTEIN_RECEP_F2_2"/>
    <property type="match status" value="1"/>
</dbReference>
<protein>
    <submittedName>
        <fullName evidence="8">Parathyroid hormone/parathyroid hormone-related peptide receptor</fullName>
    </submittedName>
</protein>
<keyword evidence="8" id="KW-0675">Receptor</keyword>
<evidence type="ECO:0000313" key="8">
    <source>
        <dbReference type="EMBL" id="GFO02579.1"/>
    </source>
</evidence>
<gene>
    <name evidence="8" type="ORF">PoB_002908400</name>
</gene>